<protein>
    <recommendedName>
        <fullName evidence="2">LYR motif-containing protein Cup1-like N-terminal domain-containing protein</fullName>
    </recommendedName>
</protein>
<dbReference type="CDD" id="cd20273">
    <property type="entry name" value="Complex1_LYR_unchar"/>
    <property type="match status" value="1"/>
</dbReference>
<dbReference type="OrthoDB" id="5521299at2759"/>
<feature type="domain" description="LYR motif-containing protein Cup1-like N-terminal" evidence="2">
    <location>
        <begin position="17"/>
        <end position="98"/>
    </location>
</feature>
<dbReference type="EMBL" id="JAGMUV010000002">
    <property type="protein sequence ID" value="KAH7171356.1"/>
    <property type="molecule type" value="Genomic_DNA"/>
</dbReference>
<evidence type="ECO:0000313" key="4">
    <source>
        <dbReference type="Proteomes" id="UP000738349"/>
    </source>
</evidence>
<dbReference type="AlphaFoldDB" id="A0A9P9FRN0"/>
<feature type="compositionally biased region" description="Basic and acidic residues" evidence="1">
    <location>
        <begin position="138"/>
        <end position="160"/>
    </location>
</feature>
<name>A0A9P9FRN0_9HYPO</name>
<dbReference type="Pfam" id="PF20263">
    <property type="entry name" value="LYRM2-like"/>
    <property type="match status" value="1"/>
</dbReference>
<feature type="region of interest" description="Disordered" evidence="1">
    <location>
        <begin position="138"/>
        <end position="165"/>
    </location>
</feature>
<comment type="caution">
    <text evidence="3">The sequence shown here is derived from an EMBL/GenBank/DDBJ whole genome shotgun (WGS) entry which is preliminary data.</text>
</comment>
<accession>A0A9P9FRN0</accession>
<reference evidence="3" key="1">
    <citation type="journal article" date="2021" name="Nat. Commun.">
        <title>Genetic determinants of endophytism in the Arabidopsis root mycobiome.</title>
        <authorList>
            <person name="Mesny F."/>
            <person name="Miyauchi S."/>
            <person name="Thiergart T."/>
            <person name="Pickel B."/>
            <person name="Atanasova L."/>
            <person name="Karlsson M."/>
            <person name="Huettel B."/>
            <person name="Barry K.W."/>
            <person name="Haridas S."/>
            <person name="Chen C."/>
            <person name="Bauer D."/>
            <person name="Andreopoulos W."/>
            <person name="Pangilinan J."/>
            <person name="LaButti K."/>
            <person name="Riley R."/>
            <person name="Lipzen A."/>
            <person name="Clum A."/>
            <person name="Drula E."/>
            <person name="Henrissat B."/>
            <person name="Kohler A."/>
            <person name="Grigoriev I.V."/>
            <person name="Martin F.M."/>
            <person name="Hacquard S."/>
        </authorList>
    </citation>
    <scope>NUCLEOTIDE SEQUENCE</scope>
    <source>
        <strain evidence="3">MPI-CAGE-AT-0147</strain>
    </source>
</reference>
<sequence>MPRPQAAIPQFLPPLHLYRNILRECSYLPPSFRTPIVGTIRNHFRKNQIDDPRPKKHLARAYQVLGRLRLANSGDRNMMQKFMHEAYGRAGSRRRVLMSKLVLADKSPRKASRVAGPHDSDTLEALLTAADYEELEGLAKPDDWSDERERPDITSGDDRPYKRKFHHGYDKPRLLRLLSSQRANEEANPLISLHGEIKRLDENKYVPEKNIWGKPPVRDLVETKRAKWWAKMAAKIMPPLEKDEWEMLGQLSVGAQDNDKKWRIPERRPLAKLLHEEDKSRSLDWDWEGYASLDAVHVEDRKSLKRNRRTGERDTGPYQAQTVQRPITARWYKRAYTRIWQITPLMEQDPLTNKERISWGTQKSSLRRARKSQLDLFEGVDHRGIKLPDSSHNGS</sequence>
<proteinExistence type="predicted"/>
<organism evidence="3 4">
    <name type="scientific">Dactylonectria macrodidyma</name>
    <dbReference type="NCBI Taxonomy" id="307937"/>
    <lineage>
        <taxon>Eukaryota</taxon>
        <taxon>Fungi</taxon>
        <taxon>Dikarya</taxon>
        <taxon>Ascomycota</taxon>
        <taxon>Pezizomycotina</taxon>
        <taxon>Sordariomycetes</taxon>
        <taxon>Hypocreomycetidae</taxon>
        <taxon>Hypocreales</taxon>
        <taxon>Nectriaceae</taxon>
        <taxon>Dactylonectria</taxon>
    </lineage>
</organism>
<dbReference type="Proteomes" id="UP000738349">
    <property type="component" value="Unassembled WGS sequence"/>
</dbReference>
<evidence type="ECO:0000256" key="1">
    <source>
        <dbReference type="SAM" id="MobiDB-lite"/>
    </source>
</evidence>
<evidence type="ECO:0000259" key="2">
    <source>
        <dbReference type="Pfam" id="PF20263"/>
    </source>
</evidence>
<evidence type="ECO:0000313" key="3">
    <source>
        <dbReference type="EMBL" id="KAH7171356.1"/>
    </source>
</evidence>
<dbReference type="InterPro" id="IPR046896">
    <property type="entry name" value="Cup1-like_N"/>
</dbReference>
<keyword evidence="4" id="KW-1185">Reference proteome</keyword>
<gene>
    <name evidence="3" type="ORF">EDB81DRAFT_196939</name>
</gene>